<feature type="region of interest" description="Disordered" evidence="1">
    <location>
        <begin position="22"/>
        <end position="70"/>
    </location>
</feature>
<organism evidence="2 3">
    <name type="scientific">Neonectria magnoliae</name>
    <dbReference type="NCBI Taxonomy" id="2732573"/>
    <lineage>
        <taxon>Eukaryota</taxon>
        <taxon>Fungi</taxon>
        <taxon>Dikarya</taxon>
        <taxon>Ascomycota</taxon>
        <taxon>Pezizomycotina</taxon>
        <taxon>Sordariomycetes</taxon>
        <taxon>Hypocreomycetidae</taxon>
        <taxon>Hypocreales</taxon>
        <taxon>Nectriaceae</taxon>
        <taxon>Neonectria</taxon>
    </lineage>
</organism>
<dbReference type="Proteomes" id="UP001498421">
    <property type="component" value="Unassembled WGS sequence"/>
</dbReference>
<feature type="compositionally biased region" description="Polar residues" evidence="1">
    <location>
        <begin position="162"/>
        <end position="174"/>
    </location>
</feature>
<feature type="region of interest" description="Disordered" evidence="1">
    <location>
        <begin position="368"/>
        <end position="425"/>
    </location>
</feature>
<feature type="region of interest" description="Disordered" evidence="1">
    <location>
        <begin position="109"/>
        <end position="176"/>
    </location>
</feature>
<keyword evidence="3" id="KW-1185">Reference proteome</keyword>
<feature type="region of interest" description="Disordered" evidence="1">
    <location>
        <begin position="479"/>
        <end position="535"/>
    </location>
</feature>
<name>A0ABR1I155_9HYPO</name>
<proteinExistence type="predicted"/>
<feature type="compositionally biased region" description="Acidic residues" evidence="1">
    <location>
        <begin position="60"/>
        <end position="70"/>
    </location>
</feature>
<feature type="compositionally biased region" description="Basic and acidic residues" evidence="1">
    <location>
        <begin position="120"/>
        <end position="130"/>
    </location>
</feature>
<feature type="compositionally biased region" description="Polar residues" evidence="1">
    <location>
        <begin position="501"/>
        <end position="510"/>
    </location>
</feature>
<comment type="caution">
    <text evidence="2">The sequence shown here is derived from an EMBL/GenBank/DDBJ whole genome shotgun (WGS) entry which is preliminary data.</text>
</comment>
<evidence type="ECO:0000313" key="2">
    <source>
        <dbReference type="EMBL" id="KAK7426755.1"/>
    </source>
</evidence>
<accession>A0ABR1I155</accession>
<evidence type="ECO:0000313" key="3">
    <source>
        <dbReference type="Proteomes" id="UP001498421"/>
    </source>
</evidence>
<feature type="compositionally biased region" description="Polar residues" evidence="1">
    <location>
        <begin position="405"/>
        <end position="418"/>
    </location>
</feature>
<sequence length="535" mass="59648">MERPSKLADLKLVSKYYPVANYSYPDRRSHNGPSTPSTDRSSTDRTSLGSEGSAPGLVDDQADSEVSVEDDYQYHTEASELWDTFWKPAPEIKEIKETKEDELERLRKSYPALIPSPQDPKPRGPDEARHPAWPLPETHRPRFRKASATYSPFPRLAPLPPRTTSLAPSWQCSRSKPVVQRMPFPDEETIKQFMEDVTIKKPCVDAVKQDDDTAVKDSDDKTVKPDDDEVVKPIQAEAAAHAHDEVVESPQIEVVKHIRDQVIKPIQFRAAENTFVEVTTPTKVEAAKRIRDEAIKPTQVDAPRRTYGKAVQSTRVEVAKHTHDTVAKHPQHAAAKRVQEKTTRRINIDLVPPPLLWKSQVTGQSATLSSADAFKQGPRPATAREHRPTPCLGIRPSTPVERPSPMSSAANHSTTSLSLPDCKPANHNIVSKKSVPCLRSPPPRPNPEPQLLSVFEYSDTESESESESSGRFFFRFHKRGSSDGRRSTKSSQWGHQRRRTNASTAPTSPTVARPAGKRQGSDVLGLARMLGLRSK</sequence>
<dbReference type="EMBL" id="JAZAVK010000062">
    <property type="protein sequence ID" value="KAK7426755.1"/>
    <property type="molecule type" value="Genomic_DNA"/>
</dbReference>
<reference evidence="2 3" key="1">
    <citation type="journal article" date="2025" name="Microbiol. Resour. Announc.">
        <title>Draft genome sequences for Neonectria magnoliae and Neonectria punicea, canker pathogens of Liriodendron tulipifera and Acer saccharum in West Virginia.</title>
        <authorList>
            <person name="Petronek H.M."/>
            <person name="Kasson M.T."/>
            <person name="Metheny A.M."/>
            <person name="Stauder C.M."/>
            <person name="Lovett B."/>
            <person name="Lynch S.C."/>
            <person name="Garnas J.R."/>
            <person name="Kasson L.R."/>
            <person name="Stajich J.E."/>
        </authorList>
    </citation>
    <scope>NUCLEOTIDE SEQUENCE [LARGE SCALE GENOMIC DNA]</scope>
    <source>
        <strain evidence="2 3">NRRL 64651</strain>
    </source>
</reference>
<gene>
    <name evidence="2" type="ORF">QQZ08_006791</name>
</gene>
<feature type="compositionally biased region" description="Low complexity" evidence="1">
    <location>
        <begin position="33"/>
        <end position="47"/>
    </location>
</feature>
<protein>
    <submittedName>
        <fullName evidence="2">Uncharacterized protein</fullName>
    </submittedName>
</protein>
<evidence type="ECO:0000256" key="1">
    <source>
        <dbReference type="SAM" id="MobiDB-lite"/>
    </source>
</evidence>